<evidence type="ECO:0000313" key="1">
    <source>
        <dbReference type="EMBL" id="AUV58595.1"/>
    </source>
</evidence>
<reference evidence="1" key="1">
    <citation type="submission" date="2018-01" db="EMBL/GenBank/DDBJ databases">
        <title>Draft genome sequence of Bandra megavirus.</title>
        <authorList>
            <person name="Chatterjee A."/>
            <person name="Yadav R."/>
            <person name="Kondabagil K."/>
        </authorList>
    </citation>
    <scope>NUCLEOTIDE SEQUENCE</scope>
    <source>
        <strain evidence="1">KK-1</strain>
    </source>
</reference>
<evidence type="ECO:0008006" key="2">
    <source>
        <dbReference type="Google" id="ProtNLM"/>
    </source>
</evidence>
<name>A0A2K9V8Q4_9VIRU</name>
<accession>A0A2K9V8Q4</accession>
<protein>
    <recommendedName>
        <fullName evidence="2">Eukaryotic translation initiation factor 4E</fullName>
    </recommendedName>
</protein>
<sequence length="179" mass="20569">MGIFEVENYIETDTPGLEFDLTNPWIVYHKNSSFRFQTIAGFWGIFKSIPLGHITVQRENFVTGITKNTININNINNAINSNLLVINLNNNDTDIAFIKCLLGMIGETFNTKFVDSLDIYGISYINERNSKKIVLWISKNVDLQKHKLDIIPNEIKKVICDPNIYVDSDIYIDDMTMKI</sequence>
<dbReference type="InterPro" id="IPR023398">
    <property type="entry name" value="TIF_eIF4e-like"/>
</dbReference>
<dbReference type="SUPFAM" id="SSF55418">
    <property type="entry name" value="eIF4e-like"/>
    <property type="match status" value="1"/>
</dbReference>
<dbReference type="EMBL" id="MG779355">
    <property type="protein sequence ID" value="AUV58595.1"/>
    <property type="molecule type" value="Genomic_DNA"/>
</dbReference>
<organism evidence="1">
    <name type="scientific">Bandra megavirus</name>
    <dbReference type="NCBI Taxonomy" id="2071566"/>
    <lineage>
        <taxon>Viruses</taxon>
        <taxon>Varidnaviria</taxon>
        <taxon>Bamfordvirae</taxon>
        <taxon>Nucleocytoviricota</taxon>
        <taxon>Megaviricetes</taxon>
        <taxon>Imitervirales</taxon>
        <taxon>Mimiviridae</taxon>
        <taxon>Megamimivirinae</taxon>
        <taxon>Megavirus</taxon>
    </lineage>
</organism>
<proteinExistence type="predicted"/>
<dbReference type="Gene3D" id="3.30.760.10">
    <property type="entry name" value="RNA Cap, Translation Initiation Factor Eif4e"/>
    <property type="match status" value="1"/>
</dbReference>